<dbReference type="PANTHER" id="PTHR43133">
    <property type="entry name" value="RNA POLYMERASE ECF-TYPE SIGMA FACTO"/>
    <property type="match status" value="1"/>
</dbReference>
<dbReference type="GO" id="GO:0016987">
    <property type="term" value="F:sigma factor activity"/>
    <property type="evidence" value="ECO:0007669"/>
    <property type="project" value="UniProtKB-KW"/>
</dbReference>
<dbReference type="InterPro" id="IPR039425">
    <property type="entry name" value="RNA_pol_sigma-70-like"/>
</dbReference>
<evidence type="ECO:0000256" key="5">
    <source>
        <dbReference type="ARBA" id="ARBA00023163"/>
    </source>
</evidence>
<dbReference type="InterPro" id="IPR013325">
    <property type="entry name" value="RNA_pol_sigma_r2"/>
</dbReference>
<dbReference type="Gene3D" id="1.10.1740.10">
    <property type="match status" value="1"/>
</dbReference>
<dbReference type="InterPro" id="IPR013324">
    <property type="entry name" value="RNA_pol_sigma_r3/r4-like"/>
</dbReference>
<evidence type="ECO:0000313" key="7">
    <source>
        <dbReference type="EMBL" id="MXG89161.1"/>
    </source>
</evidence>
<reference evidence="7 8" key="1">
    <citation type="submission" date="2019-12" db="EMBL/GenBank/DDBJ databases">
        <authorList>
            <person name="Kun Z."/>
        </authorList>
    </citation>
    <scope>NUCLEOTIDE SEQUENCE [LARGE SCALE GENOMIC DNA]</scope>
    <source>
        <strain evidence="7 8">YIM 123512</strain>
    </source>
</reference>
<keyword evidence="4" id="KW-0238">DNA-binding</keyword>
<keyword evidence="8" id="KW-1185">Reference proteome</keyword>
<dbReference type="InterPro" id="IPR036388">
    <property type="entry name" value="WH-like_DNA-bd_sf"/>
</dbReference>
<proteinExistence type="inferred from homology"/>
<dbReference type="Proteomes" id="UP000473325">
    <property type="component" value="Unassembled WGS sequence"/>
</dbReference>
<evidence type="ECO:0000313" key="8">
    <source>
        <dbReference type="Proteomes" id="UP000473325"/>
    </source>
</evidence>
<protein>
    <submittedName>
        <fullName evidence="7">Sigma-70 family RNA polymerase sigma factor</fullName>
    </submittedName>
</protein>
<evidence type="ECO:0000256" key="3">
    <source>
        <dbReference type="ARBA" id="ARBA00023082"/>
    </source>
</evidence>
<organism evidence="7 8">
    <name type="scientific">Nocardioides flavescens</name>
    <dbReference type="NCBI Taxonomy" id="2691959"/>
    <lineage>
        <taxon>Bacteria</taxon>
        <taxon>Bacillati</taxon>
        <taxon>Actinomycetota</taxon>
        <taxon>Actinomycetes</taxon>
        <taxon>Propionibacteriales</taxon>
        <taxon>Nocardioidaceae</taxon>
        <taxon>Nocardioides</taxon>
    </lineage>
</organism>
<name>A0A6L7EZ41_9ACTN</name>
<comment type="similarity">
    <text evidence="1">Belongs to the sigma-70 factor family. ECF subfamily.</text>
</comment>
<evidence type="ECO:0000259" key="6">
    <source>
        <dbReference type="Pfam" id="PF08281"/>
    </source>
</evidence>
<gene>
    <name evidence="7" type="ORF">GRQ65_06325</name>
</gene>
<evidence type="ECO:0000256" key="1">
    <source>
        <dbReference type="ARBA" id="ARBA00010641"/>
    </source>
</evidence>
<keyword evidence="3" id="KW-0731">Sigma factor</keyword>
<dbReference type="EMBL" id="WUEK01000003">
    <property type="protein sequence ID" value="MXG89161.1"/>
    <property type="molecule type" value="Genomic_DNA"/>
</dbReference>
<sequence>MQRHTSFEELVHATGTRMLRTAVLLCGDHQRGEDLAQSAYSVAFTKWRLVSRADDPAAYVRTIMMRLYLREQRRHRVREVPLVDDMHSEVIDPSLRLSLLSALTTLPDLDRAVVVLRFWEDLSIAQTSAQLDITESACRTRSSRALARLRSRFPELAQTAEDDIS</sequence>
<evidence type="ECO:0000256" key="4">
    <source>
        <dbReference type="ARBA" id="ARBA00023125"/>
    </source>
</evidence>
<comment type="caution">
    <text evidence="7">The sequence shown here is derived from an EMBL/GenBank/DDBJ whole genome shotgun (WGS) entry which is preliminary data.</text>
</comment>
<accession>A0A6L7EZ41</accession>
<feature type="domain" description="RNA polymerase sigma factor 70 region 4 type 2" evidence="6">
    <location>
        <begin position="97"/>
        <end position="149"/>
    </location>
</feature>
<keyword evidence="5" id="KW-0804">Transcription</keyword>
<dbReference type="PANTHER" id="PTHR43133:SF50">
    <property type="entry name" value="ECF RNA POLYMERASE SIGMA FACTOR SIGM"/>
    <property type="match status" value="1"/>
</dbReference>
<dbReference type="SUPFAM" id="SSF88946">
    <property type="entry name" value="Sigma2 domain of RNA polymerase sigma factors"/>
    <property type="match status" value="1"/>
</dbReference>
<evidence type="ECO:0000256" key="2">
    <source>
        <dbReference type="ARBA" id="ARBA00023015"/>
    </source>
</evidence>
<dbReference type="InterPro" id="IPR014284">
    <property type="entry name" value="RNA_pol_sigma-70_dom"/>
</dbReference>
<dbReference type="NCBIfam" id="TIGR02937">
    <property type="entry name" value="sigma70-ECF"/>
    <property type="match status" value="1"/>
</dbReference>
<dbReference type="RefSeq" id="WP_160876296.1">
    <property type="nucleotide sequence ID" value="NZ_WUEK01000003.1"/>
</dbReference>
<dbReference type="SUPFAM" id="SSF88659">
    <property type="entry name" value="Sigma3 and sigma4 domains of RNA polymerase sigma factors"/>
    <property type="match status" value="1"/>
</dbReference>
<dbReference type="Pfam" id="PF08281">
    <property type="entry name" value="Sigma70_r4_2"/>
    <property type="match status" value="1"/>
</dbReference>
<dbReference type="GO" id="GO:0003677">
    <property type="term" value="F:DNA binding"/>
    <property type="evidence" value="ECO:0007669"/>
    <property type="project" value="UniProtKB-KW"/>
</dbReference>
<dbReference type="AlphaFoldDB" id="A0A6L7EZ41"/>
<dbReference type="Gene3D" id="1.10.10.10">
    <property type="entry name" value="Winged helix-like DNA-binding domain superfamily/Winged helix DNA-binding domain"/>
    <property type="match status" value="1"/>
</dbReference>
<dbReference type="GO" id="GO:0006352">
    <property type="term" value="P:DNA-templated transcription initiation"/>
    <property type="evidence" value="ECO:0007669"/>
    <property type="project" value="InterPro"/>
</dbReference>
<keyword evidence="2" id="KW-0805">Transcription regulation</keyword>
<dbReference type="InterPro" id="IPR013249">
    <property type="entry name" value="RNA_pol_sigma70_r4_t2"/>
</dbReference>